<dbReference type="FunFam" id="3.30.30.170:FF:000001">
    <property type="entry name" value="Eukaryotic translation initiation factor 2 subunit"/>
    <property type="match status" value="1"/>
</dbReference>
<protein>
    <recommendedName>
        <fullName evidence="4 9">Translation initiation factor 2 subunit beta</fullName>
    </recommendedName>
    <alternativeName>
        <fullName evidence="7 9">aIF2-beta</fullName>
    </alternativeName>
    <alternativeName>
        <fullName evidence="8 9">eIF-2-beta</fullName>
    </alternativeName>
</protein>
<dbReference type="SUPFAM" id="SSF50249">
    <property type="entry name" value="Nucleic acid-binding proteins"/>
    <property type="match status" value="1"/>
</dbReference>
<dbReference type="PROSITE" id="PS50926">
    <property type="entry name" value="TRAM"/>
    <property type="match status" value="1"/>
</dbReference>
<proteinExistence type="inferred from homology"/>
<comment type="subunit">
    <text evidence="3 9">Heterotrimer composed of an alpha, a beta and a gamma chain.</text>
</comment>
<dbReference type="AlphaFoldDB" id="A0A9Q4C2K7"/>
<sequence length="204" mass="22702">MSYESDLDRAFDEMPEIEGDGDRFEVPEPEVRVEGSSTILMNFQDVLDTLNRDEDHLMKYLLREIGTAGHVDESGRAQFKGEFSPDEFARVLDAYVGEYVLCSECGRPDTRLKKEDRTLMLRCDACGAFRPVSKGSTKKAETTKKEVEEGKTYELKITAIGNKGDGISKKGGYTIFVPGAQEGEVVQARINNISGNLAFAQRVD</sequence>
<evidence type="ECO:0000256" key="8">
    <source>
        <dbReference type="ARBA" id="ARBA00032408"/>
    </source>
</evidence>
<evidence type="ECO:0000256" key="5">
    <source>
        <dbReference type="ARBA" id="ARBA00022540"/>
    </source>
</evidence>
<dbReference type="InterPro" id="IPR045196">
    <property type="entry name" value="IF2/IF5"/>
</dbReference>
<dbReference type="PANTHER" id="PTHR23001:SF3">
    <property type="entry name" value="EUKARYOTIC TRANSLATION INITIATION FACTOR 2 SUBUNIT 2"/>
    <property type="match status" value="1"/>
</dbReference>
<gene>
    <name evidence="9" type="primary">eif2b</name>
    <name evidence="11" type="ORF">EGH25_00245</name>
</gene>
<reference evidence="11" key="1">
    <citation type="submission" date="2022-09" db="EMBL/GenBank/DDBJ databases">
        <title>Haloadaptaus new haloarchaeum isolated from saline soil.</title>
        <authorList>
            <person name="Duran-Viseras A."/>
            <person name="Sanchez-Porro C."/>
            <person name="Ventosa A."/>
        </authorList>
    </citation>
    <scope>NUCLEOTIDE SEQUENCE</scope>
    <source>
        <strain evidence="11">F3-133</strain>
    </source>
</reference>
<dbReference type="GO" id="GO:0003743">
    <property type="term" value="F:translation initiation factor activity"/>
    <property type="evidence" value="ECO:0007669"/>
    <property type="project" value="UniProtKB-UniRule"/>
</dbReference>
<dbReference type="SUPFAM" id="SSF75689">
    <property type="entry name" value="Zinc-binding domain of translation initiation factor 2 beta"/>
    <property type="match status" value="1"/>
</dbReference>
<dbReference type="Pfam" id="PF01873">
    <property type="entry name" value="eIF-5_eIF-2B"/>
    <property type="match status" value="1"/>
</dbReference>
<keyword evidence="5 9" id="KW-0396">Initiation factor</keyword>
<evidence type="ECO:0000313" key="11">
    <source>
        <dbReference type="EMBL" id="MCX2817795.1"/>
    </source>
</evidence>
<dbReference type="SMART" id="SM00653">
    <property type="entry name" value="eIF2B_5"/>
    <property type="match status" value="1"/>
</dbReference>
<dbReference type="Gene3D" id="3.30.30.170">
    <property type="match status" value="1"/>
</dbReference>
<evidence type="ECO:0000313" key="12">
    <source>
        <dbReference type="Proteomes" id="UP001149411"/>
    </source>
</evidence>
<dbReference type="InterPro" id="IPR004458">
    <property type="entry name" value="TIF2_bsu_arc"/>
</dbReference>
<name>A0A9Q4C2K7_9EURY</name>
<dbReference type="InterPro" id="IPR016189">
    <property type="entry name" value="Transl_init_fac_IF2/IF5_N"/>
</dbReference>
<comment type="caution">
    <text evidence="11">The sequence shown here is derived from an EMBL/GenBank/DDBJ whole genome shotgun (WGS) entry which is preliminary data.</text>
</comment>
<keyword evidence="6 9" id="KW-0648">Protein biosynthesis</keyword>
<dbReference type="EMBL" id="RKLV01000001">
    <property type="protein sequence ID" value="MCX2817795.1"/>
    <property type="molecule type" value="Genomic_DNA"/>
</dbReference>
<accession>A0A9Q4C2K7</accession>
<dbReference type="InterPro" id="IPR012340">
    <property type="entry name" value="NA-bd_OB-fold"/>
</dbReference>
<dbReference type="RefSeq" id="WP_266085278.1">
    <property type="nucleotide sequence ID" value="NZ_RKLV01000001.1"/>
</dbReference>
<dbReference type="NCBIfam" id="NF008993">
    <property type="entry name" value="PRK12336.1"/>
    <property type="match status" value="1"/>
</dbReference>
<dbReference type="HAMAP" id="MF_00232">
    <property type="entry name" value="eIF_2_beta"/>
    <property type="match status" value="1"/>
</dbReference>
<evidence type="ECO:0000256" key="6">
    <source>
        <dbReference type="ARBA" id="ARBA00022917"/>
    </source>
</evidence>
<dbReference type="PANTHER" id="PTHR23001">
    <property type="entry name" value="EUKARYOTIC TRANSLATION INITIATION FACTOR"/>
    <property type="match status" value="1"/>
</dbReference>
<dbReference type="NCBIfam" id="NF003067">
    <property type="entry name" value="PRK03988.1"/>
    <property type="match status" value="1"/>
</dbReference>
<evidence type="ECO:0000256" key="7">
    <source>
        <dbReference type="ARBA" id="ARBA00031466"/>
    </source>
</evidence>
<dbReference type="InterPro" id="IPR002792">
    <property type="entry name" value="TRAM_dom"/>
</dbReference>
<evidence type="ECO:0000259" key="10">
    <source>
        <dbReference type="PROSITE" id="PS50926"/>
    </source>
</evidence>
<evidence type="ECO:0000256" key="3">
    <source>
        <dbReference type="ARBA" id="ARBA00011243"/>
    </source>
</evidence>
<dbReference type="InterPro" id="IPR016190">
    <property type="entry name" value="Transl_init_fac_IF2/IF5_Zn-bd"/>
</dbReference>
<organism evidence="11 12">
    <name type="scientific">Halorutilus salinus</name>
    <dbReference type="NCBI Taxonomy" id="2487751"/>
    <lineage>
        <taxon>Archaea</taxon>
        <taxon>Methanobacteriati</taxon>
        <taxon>Methanobacteriota</taxon>
        <taxon>Stenosarchaea group</taxon>
        <taxon>Halobacteria</taxon>
        <taxon>Halorutilales</taxon>
        <taxon>Halorutilaceae</taxon>
        <taxon>Halorutilus</taxon>
    </lineage>
</organism>
<evidence type="ECO:0000256" key="4">
    <source>
        <dbReference type="ARBA" id="ARBA00022314"/>
    </source>
</evidence>
<dbReference type="Proteomes" id="UP001149411">
    <property type="component" value="Unassembled WGS sequence"/>
</dbReference>
<evidence type="ECO:0000256" key="2">
    <source>
        <dbReference type="ARBA" id="ARBA00010397"/>
    </source>
</evidence>
<comment type="function">
    <text evidence="1 9">eIF-2 functions in the early steps of protein synthesis by forming a ternary complex with GTP and initiator tRNA.</text>
</comment>
<dbReference type="NCBIfam" id="TIGR00311">
    <property type="entry name" value="aIF-2beta"/>
    <property type="match status" value="1"/>
</dbReference>
<dbReference type="Gene3D" id="2.40.50.140">
    <property type="entry name" value="Nucleic acid-binding proteins"/>
    <property type="match status" value="1"/>
</dbReference>
<dbReference type="InterPro" id="IPR002735">
    <property type="entry name" value="Transl_init_fac_IF2/IF5_dom"/>
</dbReference>
<dbReference type="Pfam" id="PF01938">
    <property type="entry name" value="TRAM"/>
    <property type="match status" value="1"/>
</dbReference>
<feature type="domain" description="TRAM" evidence="10">
    <location>
        <begin position="146"/>
        <end position="204"/>
    </location>
</feature>
<dbReference type="SUPFAM" id="SSF100966">
    <property type="entry name" value="Translation initiation factor 2 beta, aIF2beta, N-terminal domain"/>
    <property type="match status" value="1"/>
</dbReference>
<keyword evidence="12" id="KW-1185">Reference proteome</keyword>
<evidence type="ECO:0000256" key="9">
    <source>
        <dbReference type="HAMAP-Rule" id="MF_00232"/>
    </source>
</evidence>
<comment type="similarity">
    <text evidence="2 9">Belongs to the eIF-2-beta/eIF-5 family.</text>
</comment>
<evidence type="ECO:0000256" key="1">
    <source>
        <dbReference type="ARBA" id="ARBA00003323"/>
    </source>
</evidence>